<accession>A0A0C3NI93</accession>
<evidence type="ECO:0000313" key="2">
    <source>
        <dbReference type="Proteomes" id="UP000053257"/>
    </source>
</evidence>
<dbReference type="HOGENOM" id="CLU_1750372_0_0_1"/>
<keyword evidence="2" id="KW-1185">Reference proteome</keyword>
<dbReference type="EMBL" id="KN840568">
    <property type="protein sequence ID" value="KIP04604.1"/>
    <property type="molecule type" value="Genomic_DNA"/>
</dbReference>
<evidence type="ECO:0000313" key="1">
    <source>
        <dbReference type="EMBL" id="KIP04604.1"/>
    </source>
</evidence>
<dbReference type="Proteomes" id="UP000053257">
    <property type="component" value="Unassembled WGS sequence"/>
</dbReference>
<dbReference type="AlphaFoldDB" id="A0A0C3NI93"/>
<proteinExistence type="predicted"/>
<reference evidence="1 2" key="1">
    <citation type="journal article" date="2014" name="PLoS Genet.">
        <title>Analysis of the Phlebiopsis gigantea genome, transcriptome and secretome provides insight into its pioneer colonization strategies of wood.</title>
        <authorList>
            <person name="Hori C."/>
            <person name="Ishida T."/>
            <person name="Igarashi K."/>
            <person name="Samejima M."/>
            <person name="Suzuki H."/>
            <person name="Master E."/>
            <person name="Ferreira P."/>
            <person name="Ruiz-Duenas F.J."/>
            <person name="Held B."/>
            <person name="Canessa P."/>
            <person name="Larrondo L.F."/>
            <person name="Schmoll M."/>
            <person name="Druzhinina I.S."/>
            <person name="Kubicek C.P."/>
            <person name="Gaskell J.A."/>
            <person name="Kersten P."/>
            <person name="St John F."/>
            <person name="Glasner J."/>
            <person name="Sabat G."/>
            <person name="Splinter BonDurant S."/>
            <person name="Syed K."/>
            <person name="Yadav J."/>
            <person name="Mgbeahuruike A.C."/>
            <person name="Kovalchuk A."/>
            <person name="Asiegbu F.O."/>
            <person name="Lackner G."/>
            <person name="Hoffmeister D."/>
            <person name="Rencoret J."/>
            <person name="Gutierrez A."/>
            <person name="Sun H."/>
            <person name="Lindquist E."/>
            <person name="Barry K."/>
            <person name="Riley R."/>
            <person name="Grigoriev I.V."/>
            <person name="Henrissat B."/>
            <person name="Kues U."/>
            <person name="Berka R.M."/>
            <person name="Martinez A.T."/>
            <person name="Covert S.F."/>
            <person name="Blanchette R.A."/>
            <person name="Cullen D."/>
        </authorList>
    </citation>
    <scope>NUCLEOTIDE SEQUENCE [LARGE SCALE GENOMIC DNA]</scope>
    <source>
        <strain evidence="1 2">11061_1 CR5-6</strain>
    </source>
</reference>
<protein>
    <submittedName>
        <fullName evidence="1">Uncharacterized protein</fullName>
    </submittedName>
</protein>
<name>A0A0C3NI93_PHLG1</name>
<gene>
    <name evidence="1" type="ORF">PHLGIDRAFT_188434</name>
</gene>
<sequence>MGREILLQARYPVASDLPSSLEYSESAVKRILPFLREAVGQIVGRNTTFDRYPHVLLAAARRIACVASKRKCHRQEGKTRQIFIGSPVPRDSHSVSAIGRRHRNDRPVTFFFSSRPGQYIHVTVSHEMSCREAIFPATNSSYDTVSYTM</sequence>
<organism evidence="1 2">
    <name type="scientific">Phlebiopsis gigantea (strain 11061_1 CR5-6)</name>
    <name type="common">White-rot fungus</name>
    <name type="synonym">Peniophora gigantea</name>
    <dbReference type="NCBI Taxonomy" id="745531"/>
    <lineage>
        <taxon>Eukaryota</taxon>
        <taxon>Fungi</taxon>
        <taxon>Dikarya</taxon>
        <taxon>Basidiomycota</taxon>
        <taxon>Agaricomycotina</taxon>
        <taxon>Agaricomycetes</taxon>
        <taxon>Polyporales</taxon>
        <taxon>Phanerochaetaceae</taxon>
        <taxon>Phlebiopsis</taxon>
    </lineage>
</organism>